<dbReference type="SUPFAM" id="SSF47384">
    <property type="entry name" value="Homodimeric domain of signal transducing histidine kinase"/>
    <property type="match status" value="1"/>
</dbReference>
<dbReference type="EMBL" id="JABBXH010000001">
    <property type="protein sequence ID" value="NMP30522.1"/>
    <property type="molecule type" value="Genomic_DNA"/>
</dbReference>
<comment type="subcellular location">
    <subcellularLocation>
        <location evidence="2">Cell membrane</location>
        <topology evidence="2">Multi-pass membrane protein</topology>
    </subcellularLocation>
</comment>
<evidence type="ECO:0000256" key="2">
    <source>
        <dbReference type="ARBA" id="ARBA00004651"/>
    </source>
</evidence>
<keyword evidence="12" id="KW-0902">Two-component regulatory system</keyword>
<evidence type="ECO:0000256" key="7">
    <source>
        <dbReference type="ARBA" id="ARBA00022692"/>
    </source>
</evidence>
<evidence type="ECO:0000256" key="5">
    <source>
        <dbReference type="ARBA" id="ARBA00022553"/>
    </source>
</evidence>
<reference evidence="17 18" key="1">
    <citation type="submission" date="2020-04" db="EMBL/GenBank/DDBJ databases">
        <title>Thalassotalea sp. M1531, isolated from the surface of marine red alga.</title>
        <authorList>
            <person name="Pang L."/>
            <person name="Lu D.-C."/>
        </authorList>
    </citation>
    <scope>NUCLEOTIDE SEQUENCE [LARGE SCALE GENOMIC DNA]</scope>
    <source>
        <strain evidence="17 18">M1531</strain>
    </source>
</reference>
<keyword evidence="11 14" id="KW-1133">Transmembrane helix</keyword>
<evidence type="ECO:0000313" key="18">
    <source>
        <dbReference type="Proteomes" id="UP000568664"/>
    </source>
</evidence>
<dbReference type="Pfam" id="PF02518">
    <property type="entry name" value="HATPase_c"/>
    <property type="match status" value="1"/>
</dbReference>
<dbReference type="Pfam" id="PF00672">
    <property type="entry name" value="HAMP"/>
    <property type="match status" value="1"/>
</dbReference>
<dbReference type="InterPro" id="IPR003594">
    <property type="entry name" value="HATPase_dom"/>
</dbReference>
<dbReference type="PROSITE" id="PS50109">
    <property type="entry name" value="HIS_KIN"/>
    <property type="match status" value="1"/>
</dbReference>
<dbReference type="InterPro" id="IPR036890">
    <property type="entry name" value="HATPase_C_sf"/>
</dbReference>
<keyword evidence="13 14" id="KW-0472">Membrane</keyword>
<dbReference type="PRINTS" id="PR00344">
    <property type="entry name" value="BCTRLSENSOR"/>
</dbReference>
<feature type="domain" description="Histidine kinase" evidence="15">
    <location>
        <begin position="253"/>
        <end position="469"/>
    </location>
</feature>
<keyword evidence="6" id="KW-0808">Transferase</keyword>
<evidence type="ECO:0000256" key="9">
    <source>
        <dbReference type="ARBA" id="ARBA00022777"/>
    </source>
</evidence>
<dbReference type="PANTHER" id="PTHR45528:SF1">
    <property type="entry name" value="SENSOR HISTIDINE KINASE CPXA"/>
    <property type="match status" value="1"/>
</dbReference>
<evidence type="ECO:0000256" key="12">
    <source>
        <dbReference type="ARBA" id="ARBA00023012"/>
    </source>
</evidence>
<dbReference type="SMART" id="SM00304">
    <property type="entry name" value="HAMP"/>
    <property type="match status" value="1"/>
</dbReference>
<dbReference type="InterPro" id="IPR050398">
    <property type="entry name" value="HssS/ArlS-like"/>
</dbReference>
<comment type="catalytic activity">
    <reaction evidence="1">
        <text>ATP + protein L-histidine = ADP + protein N-phospho-L-histidine.</text>
        <dbReference type="EC" id="2.7.13.3"/>
    </reaction>
</comment>
<evidence type="ECO:0000256" key="10">
    <source>
        <dbReference type="ARBA" id="ARBA00022840"/>
    </source>
</evidence>
<sequence length="469" mass="52698">MELINYLRKQLSSIKIKLFLWFWLVTVCAIAATRFVSIQLNQEFVKVAIEPVVEKKLKYFVSLTEKVAPSDLWHYLHDKPKSRRMAGAFKHIIIKPQDENERLIGKHRIPREAIKFIHTTTFTEPSTWLLPKVEVSGPIKLTLHDQTYQVFYARKAERRKNVFTMMKQLPYWARIGTPLIVSFIFCWLLARSLSKPLSNISNAAKQFGHGDLSTRLGKDAKRNDELGDLAKSFNHMADKLESNISAHQRLLGDVSHELRSPLTRLQMALALAQKKPKDAEALAQYFNRCELEVSRLDEMLEHVLTLSRLENSSQQIEKIPCQLAKLLASIVEDGNFLGQDKGVTTKLIANCDPDLPLDQSLIASAVSNIINNAIKYSPPNSVVIIKLEQTSEHVSIVVSDQGKGVPDEVLPRLFEAFYRVADARDRATGGTGLGLAIAKQAVVAHGGEIYAENILNSGLKVTITLPFVS</sequence>
<dbReference type="PANTHER" id="PTHR45528">
    <property type="entry name" value="SENSOR HISTIDINE KINASE CPXA"/>
    <property type="match status" value="1"/>
</dbReference>
<evidence type="ECO:0000313" key="17">
    <source>
        <dbReference type="EMBL" id="NMP30522.1"/>
    </source>
</evidence>
<organism evidence="17 18">
    <name type="scientific">Thalassotalea algicola</name>
    <dbReference type="NCBI Taxonomy" id="2716224"/>
    <lineage>
        <taxon>Bacteria</taxon>
        <taxon>Pseudomonadati</taxon>
        <taxon>Pseudomonadota</taxon>
        <taxon>Gammaproteobacteria</taxon>
        <taxon>Alteromonadales</taxon>
        <taxon>Colwelliaceae</taxon>
        <taxon>Thalassotalea</taxon>
    </lineage>
</organism>
<keyword evidence="10" id="KW-0067">ATP-binding</keyword>
<evidence type="ECO:0000256" key="1">
    <source>
        <dbReference type="ARBA" id="ARBA00000085"/>
    </source>
</evidence>
<evidence type="ECO:0000256" key="14">
    <source>
        <dbReference type="SAM" id="Phobius"/>
    </source>
</evidence>
<keyword evidence="5" id="KW-0597">Phosphoprotein</keyword>
<evidence type="ECO:0000256" key="3">
    <source>
        <dbReference type="ARBA" id="ARBA00012438"/>
    </source>
</evidence>
<keyword evidence="8" id="KW-0547">Nucleotide-binding</keyword>
<dbReference type="CDD" id="cd00082">
    <property type="entry name" value="HisKA"/>
    <property type="match status" value="1"/>
</dbReference>
<dbReference type="EC" id="2.7.13.3" evidence="3"/>
<keyword evidence="18" id="KW-1185">Reference proteome</keyword>
<feature type="transmembrane region" description="Helical" evidence="14">
    <location>
        <begin position="169"/>
        <end position="190"/>
    </location>
</feature>
<dbReference type="RefSeq" id="WP_169073822.1">
    <property type="nucleotide sequence ID" value="NZ_JABBXH010000001.1"/>
</dbReference>
<dbReference type="Proteomes" id="UP000568664">
    <property type="component" value="Unassembled WGS sequence"/>
</dbReference>
<dbReference type="Gene3D" id="1.10.287.130">
    <property type="match status" value="1"/>
</dbReference>
<keyword evidence="4" id="KW-1003">Cell membrane</keyword>
<dbReference type="Gene3D" id="6.10.340.10">
    <property type="match status" value="1"/>
</dbReference>
<dbReference type="CDD" id="cd06225">
    <property type="entry name" value="HAMP"/>
    <property type="match status" value="1"/>
</dbReference>
<feature type="transmembrane region" description="Helical" evidence="14">
    <location>
        <begin position="20"/>
        <end position="37"/>
    </location>
</feature>
<name>A0A7Y0LAH6_9GAMM</name>
<evidence type="ECO:0000259" key="16">
    <source>
        <dbReference type="PROSITE" id="PS50885"/>
    </source>
</evidence>
<dbReference type="InterPro" id="IPR004358">
    <property type="entry name" value="Sig_transdc_His_kin-like_C"/>
</dbReference>
<dbReference type="InterPro" id="IPR036097">
    <property type="entry name" value="HisK_dim/P_sf"/>
</dbReference>
<dbReference type="AlphaFoldDB" id="A0A7Y0LAH6"/>
<keyword evidence="7 14" id="KW-0812">Transmembrane</keyword>
<keyword evidence="9" id="KW-0418">Kinase</keyword>
<dbReference type="FunFam" id="3.30.565.10:FF:000006">
    <property type="entry name" value="Sensor histidine kinase WalK"/>
    <property type="match status" value="1"/>
</dbReference>
<dbReference type="SUPFAM" id="SSF158472">
    <property type="entry name" value="HAMP domain-like"/>
    <property type="match status" value="1"/>
</dbReference>
<dbReference type="GO" id="GO:0005524">
    <property type="term" value="F:ATP binding"/>
    <property type="evidence" value="ECO:0007669"/>
    <property type="project" value="UniProtKB-KW"/>
</dbReference>
<evidence type="ECO:0000256" key="6">
    <source>
        <dbReference type="ARBA" id="ARBA00022679"/>
    </source>
</evidence>
<dbReference type="InterPro" id="IPR003661">
    <property type="entry name" value="HisK_dim/P_dom"/>
</dbReference>
<dbReference type="InterPro" id="IPR005467">
    <property type="entry name" value="His_kinase_dom"/>
</dbReference>
<dbReference type="Pfam" id="PF00512">
    <property type="entry name" value="HisKA"/>
    <property type="match status" value="1"/>
</dbReference>
<dbReference type="SUPFAM" id="SSF55874">
    <property type="entry name" value="ATPase domain of HSP90 chaperone/DNA topoisomerase II/histidine kinase"/>
    <property type="match status" value="1"/>
</dbReference>
<evidence type="ECO:0000256" key="11">
    <source>
        <dbReference type="ARBA" id="ARBA00022989"/>
    </source>
</evidence>
<dbReference type="GO" id="GO:0005886">
    <property type="term" value="C:plasma membrane"/>
    <property type="evidence" value="ECO:0007669"/>
    <property type="project" value="UniProtKB-SubCell"/>
</dbReference>
<gene>
    <name evidence="17" type="ORF">HII17_03005</name>
</gene>
<accession>A0A7Y0LAH6</accession>
<feature type="domain" description="HAMP" evidence="16">
    <location>
        <begin position="191"/>
        <end position="245"/>
    </location>
</feature>
<protein>
    <recommendedName>
        <fullName evidence="3">histidine kinase</fullName>
        <ecNumber evidence="3">2.7.13.3</ecNumber>
    </recommendedName>
</protein>
<evidence type="ECO:0000259" key="15">
    <source>
        <dbReference type="PROSITE" id="PS50109"/>
    </source>
</evidence>
<dbReference type="Gene3D" id="3.30.565.10">
    <property type="entry name" value="Histidine kinase-like ATPase, C-terminal domain"/>
    <property type="match status" value="1"/>
</dbReference>
<dbReference type="SMART" id="SM00387">
    <property type="entry name" value="HATPase_c"/>
    <property type="match status" value="1"/>
</dbReference>
<evidence type="ECO:0000256" key="8">
    <source>
        <dbReference type="ARBA" id="ARBA00022741"/>
    </source>
</evidence>
<proteinExistence type="predicted"/>
<dbReference type="SMART" id="SM00388">
    <property type="entry name" value="HisKA"/>
    <property type="match status" value="1"/>
</dbReference>
<dbReference type="GO" id="GO:0000155">
    <property type="term" value="F:phosphorelay sensor kinase activity"/>
    <property type="evidence" value="ECO:0007669"/>
    <property type="project" value="InterPro"/>
</dbReference>
<evidence type="ECO:0000256" key="13">
    <source>
        <dbReference type="ARBA" id="ARBA00023136"/>
    </source>
</evidence>
<evidence type="ECO:0000256" key="4">
    <source>
        <dbReference type="ARBA" id="ARBA00022475"/>
    </source>
</evidence>
<dbReference type="PROSITE" id="PS50885">
    <property type="entry name" value="HAMP"/>
    <property type="match status" value="1"/>
</dbReference>
<dbReference type="InterPro" id="IPR003660">
    <property type="entry name" value="HAMP_dom"/>
</dbReference>
<comment type="caution">
    <text evidence="17">The sequence shown here is derived from an EMBL/GenBank/DDBJ whole genome shotgun (WGS) entry which is preliminary data.</text>
</comment>